<name>A0A381REF4_9ZZZZ</name>
<keyword evidence="1" id="KW-0175">Coiled coil</keyword>
<dbReference type="AlphaFoldDB" id="A0A381REF4"/>
<dbReference type="InterPro" id="IPR011990">
    <property type="entry name" value="TPR-like_helical_dom_sf"/>
</dbReference>
<dbReference type="Gene3D" id="1.25.40.10">
    <property type="entry name" value="Tetratricopeptide repeat domain"/>
    <property type="match status" value="1"/>
</dbReference>
<evidence type="ECO:0000313" key="2">
    <source>
        <dbReference type="EMBL" id="SUZ90162.1"/>
    </source>
</evidence>
<dbReference type="SUPFAM" id="SSF48452">
    <property type="entry name" value="TPR-like"/>
    <property type="match status" value="1"/>
</dbReference>
<dbReference type="Pfam" id="PF13181">
    <property type="entry name" value="TPR_8"/>
    <property type="match status" value="1"/>
</dbReference>
<evidence type="ECO:0000256" key="1">
    <source>
        <dbReference type="SAM" id="Coils"/>
    </source>
</evidence>
<sequence>MTRPYEIRLRAFALLSCLALLAIPSDAMAQTLEERIQKGQQLLQEGQLEQALAELQQALEEAPEYVPALYFAGMTLGRLRRFDEAFDLLTQASKLDPGNAPIHQGAMIAAFQGQRFEDAWDQAILAAQSGQDMAAYFKQIEAVSPRPADFDARLAAPRVFVTDLDMTRLITGDLSPSSFLDTSSVEKNRAQQELPEVRRLYILALVESEHFAVVSQVALATHVLLVQADSFEDGEINGYFKLVHPTSSEEIYSRQMSLSDITTPSAIRSDVALHIKYLETWLEQQGQEQGDGGR</sequence>
<reference evidence="2" key="1">
    <citation type="submission" date="2018-05" db="EMBL/GenBank/DDBJ databases">
        <authorList>
            <person name="Lanie J.A."/>
            <person name="Ng W.-L."/>
            <person name="Kazmierczak K.M."/>
            <person name="Andrzejewski T.M."/>
            <person name="Davidsen T.M."/>
            <person name="Wayne K.J."/>
            <person name="Tettelin H."/>
            <person name="Glass J.I."/>
            <person name="Rusch D."/>
            <person name="Podicherti R."/>
            <person name="Tsui H.-C.T."/>
            <person name="Winkler M.E."/>
        </authorList>
    </citation>
    <scope>NUCLEOTIDE SEQUENCE</scope>
</reference>
<dbReference type="SMART" id="SM00028">
    <property type="entry name" value="TPR"/>
    <property type="match status" value="2"/>
</dbReference>
<gene>
    <name evidence="2" type="ORF">METZ01_LOCUS43016</name>
</gene>
<dbReference type="PROSITE" id="PS50005">
    <property type="entry name" value="TPR"/>
    <property type="match status" value="2"/>
</dbReference>
<dbReference type="EMBL" id="UINC01001872">
    <property type="protein sequence ID" value="SUZ90162.1"/>
    <property type="molecule type" value="Genomic_DNA"/>
</dbReference>
<accession>A0A381REF4</accession>
<feature type="coiled-coil region" evidence="1">
    <location>
        <begin position="29"/>
        <end position="61"/>
    </location>
</feature>
<proteinExistence type="predicted"/>
<dbReference type="InterPro" id="IPR019734">
    <property type="entry name" value="TPR_rpt"/>
</dbReference>
<protein>
    <submittedName>
        <fullName evidence="2">Uncharacterized protein</fullName>
    </submittedName>
</protein>
<organism evidence="2">
    <name type="scientific">marine metagenome</name>
    <dbReference type="NCBI Taxonomy" id="408172"/>
    <lineage>
        <taxon>unclassified sequences</taxon>
        <taxon>metagenomes</taxon>
        <taxon>ecological metagenomes</taxon>
    </lineage>
</organism>